<feature type="transmembrane region" description="Helical" evidence="6">
    <location>
        <begin position="113"/>
        <end position="130"/>
    </location>
</feature>
<evidence type="ECO:0008006" key="9">
    <source>
        <dbReference type="Google" id="ProtNLM"/>
    </source>
</evidence>
<name>K8NVP3_9BRAD</name>
<dbReference type="AlphaFoldDB" id="K8NVP3"/>
<protein>
    <recommendedName>
        <fullName evidence="9">Branched-chain amino acid ABC transporter permease</fullName>
    </recommendedName>
</protein>
<evidence type="ECO:0000313" key="7">
    <source>
        <dbReference type="EMBL" id="EKS34392.1"/>
    </source>
</evidence>
<sequence>MGTQRDPRVWLVPGVLLALAIALPFVAPTYYVQFISKALIMGILAMSLNLVVGYGGLVSLCHAAFFGIAGYVLALASPKYDPASLWWTLPLAVAASAAAAAVIGSLALRTRGIYFIMVTLAFGEMLFFLFHDSKFAGGSDGAFIYNKPSMMLGNITLLDLEKPLTYYFVVLAVLVAVIALLTMIVRSPFGHALAAARDNERRARALGFPVFRVRLTAFVISGAIAGIAGYFAAAQFGFVAPQMLGWHLSATVLVMVLIGGQRSVAGPLAGALVLIGLEEVLKATTEHWKLAEGLIVIVIVLMLPNGVRDLLKMILPASDAQSGVESSTIIARSIATKHSSSLPDASGLLRSARNDDVVGGRHG</sequence>
<evidence type="ECO:0000256" key="3">
    <source>
        <dbReference type="ARBA" id="ARBA00022692"/>
    </source>
</evidence>
<evidence type="ECO:0000256" key="6">
    <source>
        <dbReference type="SAM" id="Phobius"/>
    </source>
</evidence>
<evidence type="ECO:0000256" key="1">
    <source>
        <dbReference type="ARBA" id="ARBA00004651"/>
    </source>
</evidence>
<dbReference type="PATRIC" id="fig|883078.3.peg.4442"/>
<dbReference type="RefSeq" id="WP_006023002.1">
    <property type="nucleotide sequence ID" value="NZ_KB375284.1"/>
</dbReference>
<keyword evidence="4 6" id="KW-1133">Transmembrane helix</keyword>
<feature type="transmembrane region" description="Helical" evidence="6">
    <location>
        <begin position="12"/>
        <end position="32"/>
    </location>
</feature>
<organism evidence="7 8">
    <name type="scientific">Afipia broomeae ATCC 49717</name>
    <dbReference type="NCBI Taxonomy" id="883078"/>
    <lineage>
        <taxon>Bacteria</taxon>
        <taxon>Pseudomonadati</taxon>
        <taxon>Pseudomonadota</taxon>
        <taxon>Alphaproteobacteria</taxon>
        <taxon>Hyphomicrobiales</taxon>
        <taxon>Nitrobacteraceae</taxon>
        <taxon>Afipia</taxon>
    </lineage>
</organism>
<dbReference type="EMBL" id="AGWX01000005">
    <property type="protein sequence ID" value="EKS34392.1"/>
    <property type="molecule type" value="Genomic_DNA"/>
</dbReference>
<dbReference type="PANTHER" id="PTHR30482">
    <property type="entry name" value="HIGH-AFFINITY BRANCHED-CHAIN AMINO ACID TRANSPORT SYSTEM PERMEASE"/>
    <property type="match status" value="1"/>
</dbReference>
<proteinExistence type="predicted"/>
<dbReference type="GO" id="GO:0015658">
    <property type="term" value="F:branched-chain amino acid transmembrane transporter activity"/>
    <property type="evidence" value="ECO:0007669"/>
    <property type="project" value="InterPro"/>
</dbReference>
<dbReference type="eggNOG" id="COG4177">
    <property type="taxonomic scope" value="Bacteria"/>
</dbReference>
<feature type="transmembrane region" description="Helical" evidence="6">
    <location>
        <begin position="164"/>
        <end position="185"/>
    </location>
</feature>
<feature type="transmembrane region" description="Helical" evidence="6">
    <location>
        <begin position="252"/>
        <end position="277"/>
    </location>
</feature>
<evidence type="ECO:0000313" key="8">
    <source>
        <dbReference type="Proteomes" id="UP000001096"/>
    </source>
</evidence>
<dbReference type="CDD" id="cd06581">
    <property type="entry name" value="TM_PBP1_LivM_like"/>
    <property type="match status" value="1"/>
</dbReference>
<keyword evidence="8" id="KW-1185">Reference proteome</keyword>
<feature type="transmembrane region" description="Helical" evidence="6">
    <location>
        <begin position="206"/>
        <end position="232"/>
    </location>
</feature>
<dbReference type="PANTHER" id="PTHR30482:SF17">
    <property type="entry name" value="ABC TRANSPORTER ATP-BINDING PROTEIN"/>
    <property type="match status" value="1"/>
</dbReference>
<feature type="transmembrane region" description="Helical" evidence="6">
    <location>
        <begin position="289"/>
        <end position="307"/>
    </location>
</feature>
<comment type="subcellular location">
    <subcellularLocation>
        <location evidence="1">Cell membrane</location>
        <topology evidence="1">Multi-pass membrane protein</topology>
    </subcellularLocation>
</comment>
<gene>
    <name evidence="7" type="ORF">HMPREF9695_04302</name>
</gene>
<accession>K8NVP3</accession>
<feature type="transmembrane region" description="Helical" evidence="6">
    <location>
        <begin position="85"/>
        <end position="106"/>
    </location>
</feature>
<dbReference type="Pfam" id="PF02653">
    <property type="entry name" value="BPD_transp_2"/>
    <property type="match status" value="1"/>
</dbReference>
<feature type="transmembrane region" description="Helical" evidence="6">
    <location>
        <begin position="44"/>
        <end position="73"/>
    </location>
</feature>
<keyword evidence="2" id="KW-1003">Cell membrane</keyword>
<dbReference type="InterPro" id="IPR001851">
    <property type="entry name" value="ABC_transp_permease"/>
</dbReference>
<reference evidence="7 8" key="1">
    <citation type="submission" date="2012-04" db="EMBL/GenBank/DDBJ databases">
        <title>The Genome Sequence of Afipia broomeae ATCC 49717.</title>
        <authorList>
            <consortium name="The Broad Institute Genome Sequencing Platform"/>
            <person name="Earl A."/>
            <person name="Ward D."/>
            <person name="Feldgarden M."/>
            <person name="Gevers D."/>
            <person name="Huys G."/>
            <person name="Walker B."/>
            <person name="Young S.K."/>
            <person name="Zeng Q."/>
            <person name="Gargeya S."/>
            <person name="Fitzgerald M."/>
            <person name="Haas B."/>
            <person name="Abouelleil A."/>
            <person name="Alvarado L."/>
            <person name="Arachchi H.M."/>
            <person name="Berlin A."/>
            <person name="Chapman S.B."/>
            <person name="Goldberg J."/>
            <person name="Griggs A."/>
            <person name="Gujja S."/>
            <person name="Hansen M."/>
            <person name="Howarth C."/>
            <person name="Imamovic A."/>
            <person name="Larimer J."/>
            <person name="McCowen C."/>
            <person name="Montmayeur A."/>
            <person name="Murphy C."/>
            <person name="Neiman D."/>
            <person name="Pearson M."/>
            <person name="Priest M."/>
            <person name="Roberts A."/>
            <person name="Saif S."/>
            <person name="Shea T."/>
            <person name="Sisk P."/>
            <person name="Sykes S."/>
            <person name="Wortman J."/>
            <person name="Nusbaum C."/>
            <person name="Birren B."/>
        </authorList>
    </citation>
    <scope>NUCLEOTIDE SEQUENCE [LARGE SCALE GENOMIC DNA]</scope>
    <source>
        <strain evidence="7 8">ATCC 49717</strain>
    </source>
</reference>
<keyword evidence="5 6" id="KW-0472">Membrane</keyword>
<evidence type="ECO:0000256" key="4">
    <source>
        <dbReference type="ARBA" id="ARBA00022989"/>
    </source>
</evidence>
<dbReference type="GO" id="GO:0005886">
    <property type="term" value="C:plasma membrane"/>
    <property type="evidence" value="ECO:0007669"/>
    <property type="project" value="UniProtKB-SubCell"/>
</dbReference>
<evidence type="ECO:0000256" key="5">
    <source>
        <dbReference type="ARBA" id="ARBA00023136"/>
    </source>
</evidence>
<evidence type="ECO:0000256" key="2">
    <source>
        <dbReference type="ARBA" id="ARBA00022475"/>
    </source>
</evidence>
<comment type="caution">
    <text evidence="7">The sequence shown here is derived from an EMBL/GenBank/DDBJ whole genome shotgun (WGS) entry which is preliminary data.</text>
</comment>
<dbReference type="HOGENOM" id="CLU_031365_0_1_5"/>
<keyword evidence="3 6" id="KW-0812">Transmembrane</keyword>
<dbReference type="Proteomes" id="UP000001096">
    <property type="component" value="Unassembled WGS sequence"/>
</dbReference>
<dbReference type="InterPro" id="IPR043428">
    <property type="entry name" value="LivM-like"/>
</dbReference>